<keyword evidence="2 5" id="KW-0812">Transmembrane</keyword>
<dbReference type="InterPro" id="IPR012340">
    <property type="entry name" value="NA-bd_OB-fold"/>
</dbReference>
<dbReference type="RefSeq" id="WP_113892359.1">
    <property type="nucleotide sequence ID" value="NZ_QNRK01000041.1"/>
</dbReference>
<feature type="transmembrane region" description="Helical" evidence="5">
    <location>
        <begin position="59"/>
        <end position="77"/>
    </location>
</feature>
<organism evidence="7 8">
    <name type="scientific">Roseiarcus fermentans</name>
    <dbReference type="NCBI Taxonomy" id="1473586"/>
    <lineage>
        <taxon>Bacteria</taxon>
        <taxon>Pseudomonadati</taxon>
        <taxon>Pseudomonadota</taxon>
        <taxon>Alphaproteobacteria</taxon>
        <taxon>Hyphomicrobiales</taxon>
        <taxon>Roseiarcaceae</taxon>
        <taxon>Roseiarcus</taxon>
    </lineage>
</organism>
<name>A0A366ENU0_9HYPH</name>
<keyword evidence="8" id="KW-1185">Reference proteome</keyword>
<dbReference type="EMBL" id="QNRK01000041">
    <property type="protein sequence ID" value="RBP04061.1"/>
    <property type="molecule type" value="Genomic_DNA"/>
</dbReference>
<feature type="domain" description="NfeD-like C-terminal" evidence="6">
    <location>
        <begin position="93"/>
        <end position="147"/>
    </location>
</feature>
<dbReference type="PANTHER" id="PTHR33507:SF3">
    <property type="entry name" value="INNER MEMBRANE PROTEIN YBBJ"/>
    <property type="match status" value="1"/>
</dbReference>
<dbReference type="Proteomes" id="UP000253529">
    <property type="component" value="Unassembled WGS sequence"/>
</dbReference>
<evidence type="ECO:0000313" key="8">
    <source>
        <dbReference type="Proteomes" id="UP000253529"/>
    </source>
</evidence>
<dbReference type="PANTHER" id="PTHR33507">
    <property type="entry name" value="INNER MEMBRANE PROTEIN YBBJ"/>
    <property type="match status" value="1"/>
</dbReference>
<comment type="caution">
    <text evidence="7">The sequence shown here is derived from an EMBL/GenBank/DDBJ whole genome shotgun (WGS) entry which is preliminary data.</text>
</comment>
<dbReference type="Pfam" id="PF01957">
    <property type="entry name" value="NfeD"/>
    <property type="match status" value="1"/>
</dbReference>
<dbReference type="GO" id="GO:0005886">
    <property type="term" value="C:plasma membrane"/>
    <property type="evidence" value="ECO:0007669"/>
    <property type="project" value="TreeGrafter"/>
</dbReference>
<accession>A0A366ENU0</accession>
<dbReference type="OrthoDB" id="9810336at2"/>
<evidence type="ECO:0000256" key="3">
    <source>
        <dbReference type="ARBA" id="ARBA00022989"/>
    </source>
</evidence>
<sequence>MEVLADPSRFAALAWLVVGLALCAVETLAPGAFFIWFGAAAAIVGAVDYVAPMGFGTQLIVFGALVAALVLVGRRVYGSFGAEPGPLPQSRAHAMIGEDFFLDEAIVRGYGRIRVGDSSWRVAGADCPAGARVRVVAVENGAQLRVERVEEPGLPSQR</sequence>
<dbReference type="AlphaFoldDB" id="A0A366ENU0"/>
<keyword evidence="4 5" id="KW-0472">Membrane</keyword>
<evidence type="ECO:0000256" key="1">
    <source>
        <dbReference type="ARBA" id="ARBA00004141"/>
    </source>
</evidence>
<dbReference type="InterPro" id="IPR052165">
    <property type="entry name" value="Membrane_assoc_protease"/>
</dbReference>
<evidence type="ECO:0000259" key="6">
    <source>
        <dbReference type="Pfam" id="PF01957"/>
    </source>
</evidence>
<keyword evidence="3 5" id="KW-1133">Transmembrane helix</keyword>
<gene>
    <name evidence="7" type="ORF">DFR50_14133</name>
</gene>
<reference evidence="7 8" key="1">
    <citation type="submission" date="2018-06" db="EMBL/GenBank/DDBJ databases">
        <title>Genomic Encyclopedia of Type Strains, Phase IV (KMG-IV): sequencing the most valuable type-strain genomes for metagenomic binning, comparative biology and taxonomic classification.</title>
        <authorList>
            <person name="Goeker M."/>
        </authorList>
    </citation>
    <scope>NUCLEOTIDE SEQUENCE [LARGE SCALE GENOMIC DNA]</scope>
    <source>
        <strain evidence="7 8">DSM 24875</strain>
    </source>
</reference>
<evidence type="ECO:0000256" key="4">
    <source>
        <dbReference type="ARBA" id="ARBA00023136"/>
    </source>
</evidence>
<evidence type="ECO:0000256" key="5">
    <source>
        <dbReference type="SAM" id="Phobius"/>
    </source>
</evidence>
<comment type="subcellular location">
    <subcellularLocation>
        <location evidence="1">Membrane</location>
        <topology evidence="1">Multi-pass membrane protein</topology>
    </subcellularLocation>
</comment>
<dbReference type="Gene3D" id="2.40.50.140">
    <property type="entry name" value="Nucleic acid-binding proteins"/>
    <property type="match status" value="1"/>
</dbReference>
<proteinExistence type="predicted"/>
<dbReference type="InterPro" id="IPR002810">
    <property type="entry name" value="NfeD-like_C"/>
</dbReference>
<protein>
    <recommendedName>
        <fullName evidence="6">NfeD-like C-terminal domain-containing protein</fullName>
    </recommendedName>
</protein>
<evidence type="ECO:0000313" key="7">
    <source>
        <dbReference type="EMBL" id="RBP04061.1"/>
    </source>
</evidence>
<evidence type="ECO:0000256" key="2">
    <source>
        <dbReference type="ARBA" id="ARBA00022692"/>
    </source>
</evidence>